<evidence type="ECO:0000313" key="14">
    <source>
        <dbReference type="EMBL" id="MEI4827859.1"/>
    </source>
</evidence>
<sequence length="660" mass="71972">MSKLFQPFQNMNVGKKLLLSFFVILISTVSIIGTMSYQSAKKNFENQIMSSASDNIKILDNVINDMIDARYNDVTQFSKIIQRNMYESENGESIRKLFAQYVNLHPEVMQIYVGTDNGVFIEEPYVQMPVGYNPKERPWYIDAMKKNGGIVLTQPYKAKSNGQIVVTIAKKLDDGSGVIGIDLKLESLLKTTKTINIGKKGYAFILDQSQNVIAHPEEKSGTKAPDAWAKPIYKTNHGTFSYSYGDKEKKMVFATNIKTGWKIGGTMYTDEVSKAAEPIFYNTLMIAVISLILGGAIIYFITRSITKPLKQLVISSHRISEGDLTETIEVRSNDEIGQLGKGFNEMAQSLRELISRINSSAGHVAAASEELTASVRQASEATEQITAAMDQVSSSAATQTKGVEQGALLLQEVTEGIQLVADNSSAISNSSAYTREKAEDGDKLVEQTVNQMQSIRESVSESDAVIQLLADKSKQIGDILEVIQNIADQTNLLALNAAIEAARAGEHGRGFAIVADEVRKLAEQSSTSSNEIGKLITEIQEDMRKTVSSMNHVNTEVQSGIIIANETKKSFTEILQSTNEIAKQISSMVGIAQKMSKGADEVSVSVGEIAVTAQNNASSTQSIAASAEEQLASIEEISSAAGTLSQMAEELQVLIERFKV</sequence>
<dbReference type="Pfam" id="PF02743">
    <property type="entry name" value="dCache_1"/>
    <property type="match status" value="1"/>
</dbReference>
<keyword evidence="15" id="KW-1185">Reference proteome</keyword>
<keyword evidence="7 11" id="KW-0472">Membrane</keyword>
<evidence type="ECO:0000259" key="12">
    <source>
        <dbReference type="PROSITE" id="PS50111"/>
    </source>
</evidence>
<feature type="transmembrane region" description="Helical" evidence="11">
    <location>
        <begin position="279"/>
        <end position="301"/>
    </location>
</feature>
<evidence type="ECO:0000256" key="6">
    <source>
        <dbReference type="ARBA" id="ARBA00022989"/>
    </source>
</evidence>
<dbReference type="SMART" id="SM00304">
    <property type="entry name" value="HAMP"/>
    <property type="match status" value="2"/>
</dbReference>
<keyword evidence="6 11" id="KW-1133">Transmembrane helix</keyword>
<dbReference type="InterPro" id="IPR004089">
    <property type="entry name" value="MCPsignal_dom"/>
</dbReference>
<dbReference type="SUPFAM" id="SSF58104">
    <property type="entry name" value="Methyl-accepting chemotaxis protein (MCP) signaling domain"/>
    <property type="match status" value="1"/>
</dbReference>
<feature type="domain" description="Methyl-accepting transducer" evidence="12">
    <location>
        <begin position="374"/>
        <end position="610"/>
    </location>
</feature>
<dbReference type="CDD" id="cd06225">
    <property type="entry name" value="HAMP"/>
    <property type="match status" value="1"/>
</dbReference>
<evidence type="ECO:0000256" key="1">
    <source>
        <dbReference type="ARBA" id="ARBA00004651"/>
    </source>
</evidence>
<evidence type="ECO:0000256" key="11">
    <source>
        <dbReference type="SAM" id="Phobius"/>
    </source>
</evidence>
<evidence type="ECO:0000256" key="9">
    <source>
        <dbReference type="ARBA" id="ARBA00029447"/>
    </source>
</evidence>
<name>A0ABU8FPG2_9BACI</name>
<dbReference type="InterPro" id="IPR003660">
    <property type="entry name" value="HAMP_dom"/>
</dbReference>
<dbReference type="Gene3D" id="1.10.8.500">
    <property type="entry name" value="HAMP domain in histidine kinase"/>
    <property type="match status" value="1"/>
</dbReference>
<dbReference type="SMART" id="SM00319">
    <property type="entry name" value="TarH"/>
    <property type="match status" value="1"/>
</dbReference>
<dbReference type="Gene3D" id="3.30.450.20">
    <property type="entry name" value="PAS domain"/>
    <property type="match status" value="2"/>
</dbReference>
<keyword evidence="5 11" id="KW-0812">Transmembrane</keyword>
<dbReference type="CDD" id="cd11386">
    <property type="entry name" value="MCP_signal"/>
    <property type="match status" value="1"/>
</dbReference>
<evidence type="ECO:0000256" key="10">
    <source>
        <dbReference type="PROSITE-ProRule" id="PRU00284"/>
    </source>
</evidence>
<keyword evidence="3" id="KW-0488">Methylation</keyword>
<dbReference type="SUPFAM" id="SSF103190">
    <property type="entry name" value="Sensory domain-like"/>
    <property type="match status" value="1"/>
</dbReference>
<dbReference type="Gene3D" id="1.10.287.950">
    <property type="entry name" value="Methyl-accepting chemotaxis protein"/>
    <property type="match status" value="1"/>
</dbReference>
<evidence type="ECO:0000259" key="13">
    <source>
        <dbReference type="PROSITE" id="PS50885"/>
    </source>
</evidence>
<evidence type="ECO:0000256" key="7">
    <source>
        <dbReference type="ARBA" id="ARBA00023136"/>
    </source>
</evidence>
<keyword evidence="4" id="KW-0145">Chemotaxis</keyword>
<dbReference type="PROSITE" id="PS50885">
    <property type="entry name" value="HAMP"/>
    <property type="match status" value="1"/>
</dbReference>
<dbReference type="InterPro" id="IPR029151">
    <property type="entry name" value="Sensor-like_sf"/>
</dbReference>
<accession>A0ABU8FPG2</accession>
<protein>
    <submittedName>
        <fullName evidence="14">Methyl-accepting chemotaxis protein</fullName>
    </submittedName>
</protein>
<feature type="domain" description="HAMP" evidence="13">
    <location>
        <begin position="303"/>
        <end position="355"/>
    </location>
</feature>
<dbReference type="PROSITE" id="PS50111">
    <property type="entry name" value="CHEMOTAXIS_TRANSDUC_2"/>
    <property type="match status" value="1"/>
</dbReference>
<evidence type="ECO:0000313" key="15">
    <source>
        <dbReference type="Proteomes" id="UP001367922"/>
    </source>
</evidence>
<evidence type="ECO:0000256" key="3">
    <source>
        <dbReference type="ARBA" id="ARBA00022481"/>
    </source>
</evidence>
<comment type="similarity">
    <text evidence="9">Belongs to the methyl-accepting chemotaxis (MCP) protein family.</text>
</comment>
<evidence type="ECO:0000256" key="5">
    <source>
        <dbReference type="ARBA" id="ARBA00022692"/>
    </source>
</evidence>
<dbReference type="Pfam" id="PF00015">
    <property type="entry name" value="MCPsignal"/>
    <property type="match status" value="1"/>
</dbReference>
<keyword evidence="8 10" id="KW-0807">Transducer</keyword>
<comment type="subcellular location">
    <subcellularLocation>
        <location evidence="1">Cell membrane</location>
        <topology evidence="1">Multi-pass membrane protein</topology>
    </subcellularLocation>
</comment>
<proteinExistence type="inferred from homology"/>
<evidence type="ECO:0000256" key="4">
    <source>
        <dbReference type="ARBA" id="ARBA00022500"/>
    </source>
</evidence>
<dbReference type="EMBL" id="JBAWSV010000001">
    <property type="protein sequence ID" value="MEI4827859.1"/>
    <property type="molecule type" value="Genomic_DNA"/>
</dbReference>
<dbReference type="CDD" id="cd12912">
    <property type="entry name" value="PDC2_MCP_like"/>
    <property type="match status" value="1"/>
</dbReference>
<dbReference type="Proteomes" id="UP001367922">
    <property type="component" value="Unassembled WGS sequence"/>
</dbReference>
<comment type="caution">
    <text evidence="14">The sequence shown here is derived from an EMBL/GenBank/DDBJ whole genome shotgun (WGS) entry which is preliminary data.</text>
</comment>
<organism evidence="14 15">
    <name type="scientific">Bacillus yunxiaonensis</name>
    <dbReference type="NCBI Taxonomy" id="3127665"/>
    <lineage>
        <taxon>Bacteria</taxon>
        <taxon>Bacillati</taxon>
        <taxon>Bacillota</taxon>
        <taxon>Bacilli</taxon>
        <taxon>Bacillales</taxon>
        <taxon>Bacillaceae</taxon>
        <taxon>Bacillus</taxon>
    </lineage>
</organism>
<evidence type="ECO:0000256" key="8">
    <source>
        <dbReference type="ARBA" id="ARBA00023224"/>
    </source>
</evidence>
<dbReference type="CDD" id="cd12913">
    <property type="entry name" value="PDC1_MCP_like"/>
    <property type="match status" value="1"/>
</dbReference>
<dbReference type="SMART" id="SM00283">
    <property type="entry name" value="MA"/>
    <property type="match status" value="1"/>
</dbReference>
<dbReference type="InterPro" id="IPR003122">
    <property type="entry name" value="Tar_rcpt_lig-bd"/>
</dbReference>
<reference evidence="14 15" key="1">
    <citation type="submission" date="2024-01" db="EMBL/GenBank/DDBJ databases">
        <title>Seven novel Bacillus-like species.</title>
        <authorList>
            <person name="Liu G."/>
        </authorList>
    </citation>
    <scope>NUCLEOTIDE SEQUENCE [LARGE SCALE GENOMIC DNA]</scope>
    <source>
        <strain evidence="14 15">FJAT-53711</strain>
    </source>
</reference>
<evidence type="ECO:0000256" key="2">
    <source>
        <dbReference type="ARBA" id="ARBA00022475"/>
    </source>
</evidence>
<dbReference type="Pfam" id="PF00672">
    <property type="entry name" value="HAMP"/>
    <property type="match status" value="1"/>
</dbReference>
<dbReference type="InterPro" id="IPR033479">
    <property type="entry name" value="dCache_1"/>
</dbReference>
<keyword evidence="2" id="KW-1003">Cell membrane</keyword>
<dbReference type="PANTHER" id="PTHR32089">
    <property type="entry name" value="METHYL-ACCEPTING CHEMOTAXIS PROTEIN MCPB"/>
    <property type="match status" value="1"/>
</dbReference>
<gene>
    <name evidence="14" type="ORF">WAX78_00020</name>
</gene>
<dbReference type="PANTHER" id="PTHR32089:SF114">
    <property type="entry name" value="METHYL-ACCEPTING CHEMOTAXIS PROTEIN MCPB"/>
    <property type="match status" value="1"/>
</dbReference>